<dbReference type="EC" id="2.1.2.9" evidence="2 5"/>
<dbReference type="RefSeq" id="WP_194214457.1">
    <property type="nucleotide sequence ID" value="NZ_CP061205.1"/>
</dbReference>
<reference evidence="9" key="1">
    <citation type="journal article" date="2019" name="Int. J. Syst. Evol. Microbiol.">
        <title>The Global Catalogue of Microorganisms (GCM) 10K type strain sequencing project: providing services to taxonomists for standard genome sequencing and annotation.</title>
        <authorList>
            <consortium name="The Broad Institute Genomics Platform"/>
            <consortium name="The Broad Institute Genome Sequencing Center for Infectious Disease"/>
            <person name="Wu L."/>
            <person name="Ma J."/>
        </authorList>
    </citation>
    <scope>NUCLEOTIDE SEQUENCE [LARGE SCALE GENOMIC DNA]</scope>
    <source>
        <strain evidence="9">KCTC 62164</strain>
    </source>
</reference>
<keyword evidence="9" id="KW-1185">Reference proteome</keyword>
<keyword evidence="4 5" id="KW-0648">Protein biosynthesis</keyword>
<dbReference type="InterPro" id="IPR005794">
    <property type="entry name" value="Fmt"/>
</dbReference>
<evidence type="ECO:0000259" key="7">
    <source>
        <dbReference type="Pfam" id="PF02911"/>
    </source>
</evidence>
<protein>
    <recommendedName>
        <fullName evidence="2 5">Methionyl-tRNA formyltransferase</fullName>
        <ecNumber evidence="2 5">2.1.2.9</ecNumber>
    </recommendedName>
</protein>
<evidence type="ECO:0000256" key="5">
    <source>
        <dbReference type="HAMAP-Rule" id="MF_00182"/>
    </source>
</evidence>
<evidence type="ECO:0000313" key="9">
    <source>
        <dbReference type="Proteomes" id="UP001595444"/>
    </source>
</evidence>
<comment type="catalytic activity">
    <reaction evidence="5">
        <text>L-methionyl-tRNA(fMet) + (6R)-10-formyltetrahydrofolate = N-formyl-L-methionyl-tRNA(fMet) + (6S)-5,6,7,8-tetrahydrofolate + H(+)</text>
        <dbReference type="Rhea" id="RHEA:24380"/>
        <dbReference type="Rhea" id="RHEA-COMP:9952"/>
        <dbReference type="Rhea" id="RHEA-COMP:9953"/>
        <dbReference type="ChEBI" id="CHEBI:15378"/>
        <dbReference type="ChEBI" id="CHEBI:57453"/>
        <dbReference type="ChEBI" id="CHEBI:78530"/>
        <dbReference type="ChEBI" id="CHEBI:78844"/>
        <dbReference type="ChEBI" id="CHEBI:195366"/>
        <dbReference type="EC" id="2.1.2.9"/>
    </reaction>
</comment>
<sequence>MRLAFMGTPDFAVPTLEALISAGHDIAAVYTQPPRPAGRGKKDRKSAVHLAAEQAGLEVCTPPSMKDEAAQQAFAALNLDAAVVVAYGQLLPVTVLNAPKFGCLNVHASLLPRWRGAAPIHRAIMAGDTETGVCIMQMEAGLDTGPVICRAVTPIKSVDTTASLHDTLAEQGAALINEALEGFAAGKLVPIAQAEEGVTYARKIEKSEAKIDWSLTADEIDRQVRGLFPFPGAWTDIAGERVKILSGTTYDKTGTPGTSLDDQLLIACGKGAYRVDRAQRAGKGPVKTADLLRGFPVPSGSVIG</sequence>
<dbReference type="SUPFAM" id="SSF53328">
    <property type="entry name" value="Formyltransferase"/>
    <property type="match status" value="1"/>
</dbReference>
<feature type="binding site" evidence="5">
    <location>
        <begin position="109"/>
        <end position="112"/>
    </location>
    <ligand>
        <name>(6S)-5,6,7,8-tetrahydrofolate</name>
        <dbReference type="ChEBI" id="CHEBI:57453"/>
    </ligand>
</feature>
<dbReference type="HAMAP" id="MF_00182">
    <property type="entry name" value="Formyl_trans"/>
    <property type="match status" value="1"/>
</dbReference>
<comment type="function">
    <text evidence="5">Attaches a formyl group to the free amino group of methionyl-tRNA(fMet). The formyl group appears to play a dual role in the initiator identity of N-formylmethionyl-tRNA by promoting its recognition by IF2 and preventing the misappropriation of this tRNA by the elongation apparatus.</text>
</comment>
<feature type="domain" description="Formyl transferase C-terminal" evidence="7">
    <location>
        <begin position="203"/>
        <end position="295"/>
    </location>
</feature>
<evidence type="ECO:0000256" key="2">
    <source>
        <dbReference type="ARBA" id="ARBA00012261"/>
    </source>
</evidence>
<dbReference type="InterPro" id="IPR005793">
    <property type="entry name" value="Formyl_trans_C"/>
</dbReference>
<dbReference type="InterPro" id="IPR001555">
    <property type="entry name" value="GART_AS"/>
</dbReference>
<keyword evidence="3 5" id="KW-0808">Transferase</keyword>
<dbReference type="PROSITE" id="PS00373">
    <property type="entry name" value="GART"/>
    <property type="match status" value="1"/>
</dbReference>
<gene>
    <name evidence="5 8" type="primary">fmt</name>
    <name evidence="8" type="ORF">ACFOKA_17630</name>
</gene>
<evidence type="ECO:0000256" key="3">
    <source>
        <dbReference type="ARBA" id="ARBA00022679"/>
    </source>
</evidence>
<dbReference type="PANTHER" id="PTHR11138:SF5">
    <property type="entry name" value="METHIONYL-TRNA FORMYLTRANSFERASE, MITOCHONDRIAL"/>
    <property type="match status" value="1"/>
</dbReference>
<dbReference type="Proteomes" id="UP001595444">
    <property type="component" value="Unassembled WGS sequence"/>
</dbReference>
<dbReference type="PANTHER" id="PTHR11138">
    <property type="entry name" value="METHIONYL-TRNA FORMYLTRANSFERASE"/>
    <property type="match status" value="1"/>
</dbReference>
<organism evidence="8 9">
    <name type="scientific">Kordiimonas pumila</name>
    <dbReference type="NCBI Taxonomy" id="2161677"/>
    <lineage>
        <taxon>Bacteria</taxon>
        <taxon>Pseudomonadati</taxon>
        <taxon>Pseudomonadota</taxon>
        <taxon>Alphaproteobacteria</taxon>
        <taxon>Kordiimonadales</taxon>
        <taxon>Kordiimonadaceae</taxon>
        <taxon>Kordiimonas</taxon>
    </lineage>
</organism>
<proteinExistence type="inferred from homology"/>
<dbReference type="Pfam" id="PF02911">
    <property type="entry name" value="Formyl_trans_C"/>
    <property type="match status" value="1"/>
</dbReference>
<dbReference type="InterPro" id="IPR036477">
    <property type="entry name" value="Formyl_transf_N_sf"/>
</dbReference>
<evidence type="ECO:0000256" key="4">
    <source>
        <dbReference type="ARBA" id="ARBA00022917"/>
    </source>
</evidence>
<dbReference type="SUPFAM" id="SSF50486">
    <property type="entry name" value="FMT C-terminal domain-like"/>
    <property type="match status" value="1"/>
</dbReference>
<comment type="caution">
    <text evidence="8">The sequence shown here is derived from an EMBL/GenBank/DDBJ whole genome shotgun (WGS) entry which is preliminary data.</text>
</comment>
<dbReference type="Pfam" id="PF00551">
    <property type="entry name" value="Formyl_trans_N"/>
    <property type="match status" value="1"/>
</dbReference>
<feature type="domain" description="Formyl transferase N-terminal" evidence="6">
    <location>
        <begin position="1"/>
        <end position="179"/>
    </location>
</feature>
<dbReference type="GO" id="GO:0004479">
    <property type="term" value="F:methionyl-tRNA formyltransferase activity"/>
    <property type="evidence" value="ECO:0007669"/>
    <property type="project" value="UniProtKB-EC"/>
</dbReference>
<dbReference type="InterPro" id="IPR041711">
    <property type="entry name" value="Met-tRNA-FMT_N"/>
</dbReference>
<name>A0ABV7D9P7_9PROT</name>
<dbReference type="InterPro" id="IPR002376">
    <property type="entry name" value="Formyl_transf_N"/>
</dbReference>
<comment type="similarity">
    <text evidence="1 5">Belongs to the Fmt family.</text>
</comment>
<dbReference type="EMBL" id="JBHRSL010000028">
    <property type="protein sequence ID" value="MFC3053724.1"/>
    <property type="molecule type" value="Genomic_DNA"/>
</dbReference>
<evidence type="ECO:0000256" key="1">
    <source>
        <dbReference type="ARBA" id="ARBA00010699"/>
    </source>
</evidence>
<evidence type="ECO:0000313" key="8">
    <source>
        <dbReference type="EMBL" id="MFC3053724.1"/>
    </source>
</evidence>
<dbReference type="InterPro" id="IPR044135">
    <property type="entry name" value="Met-tRNA-FMT_C"/>
</dbReference>
<dbReference type="InterPro" id="IPR011034">
    <property type="entry name" value="Formyl_transferase-like_C_sf"/>
</dbReference>
<accession>A0ABV7D9P7</accession>
<dbReference type="CDD" id="cd08704">
    <property type="entry name" value="Met_tRNA_FMT_C"/>
    <property type="match status" value="1"/>
</dbReference>
<dbReference type="NCBIfam" id="TIGR00460">
    <property type="entry name" value="fmt"/>
    <property type="match status" value="1"/>
</dbReference>
<evidence type="ECO:0000259" key="6">
    <source>
        <dbReference type="Pfam" id="PF00551"/>
    </source>
</evidence>
<dbReference type="Gene3D" id="3.40.50.12230">
    <property type="match status" value="1"/>
</dbReference>
<dbReference type="CDD" id="cd08646">
    <property type="entry name" value="FMT_core_Met-tRNA-FMT_N"/>
    <property type="match status" value="1"/>
</dbReference>